<evidence type="ECO:0000256" key="8">
    <source>
        <dbReference type="ARBA" id="ARBA00023014"/>
    </source>
</evidence>
<dbReference type="InterPro" id="IPR058240">
    <property type="entry name" value="rSAM_sf"/>
</dbReference>
<dbReference type="PANTHER" id="PTHR43020">
    <property type="entry name" value="CDK5 REGULATORY SUBUNIT-ASSOCIATED PROTEIN 1"/>
    <property type="match status" value="1"/>
</dbReference>
<keyword evidence="5" id="KW-0949">S-adenosyl-L-methionine</keyword>
<dbReference type="Gene3D" id="3.80.30.20">
    <property type="entry name" value="tm_1862 like domain"/>
    <property type="match status" value="1"/>
</dbReference>
<keyword evidence="4 15" id="KW-0808">Transferase</keyword>
<dbReference type="EC" id="2.8.4.3" evidence="9"/>
<name>A0A520XDK4_9DELT</name>
<gene>
    <name evidence="15" type="primary">miaB</name>
    <name evidence="15" type="ORF">EVJ48_04955</name>
</gene>
<keyword evidence="8" id="KW-0411">Iron-sulfur</keyword>
<protein>
    <recommendedName>
        <fullName evidence="10">tRNA-2-methylthio-N(6)-dimethylallyladenosine synthase</fullName>
        <ecNumber evidence="9">2.8.4.3</ecNumber>
    </recommendedName>
    <alternativeName>
        <fullName evidence="12">(Dimethylallyl)adenosine tRNA methylthiotransferase MiaB</fullName>
    </alternativeName>
    <alternativeName>
        <fullName evidence="11">tRNA-i(6)A37 methylthiotransferase</fullName>
    </alternativeName>
</protein>
<dbReference type="PROSITE" id="PS51918">
    <property type="entry name" value="RADICAL_SAM"/>
    <property type="match status" value="1"/>
</dbReference>
<dbReference type="PROSITE" id="PS01278">
    <property type="entry name" value="MTTASE_RADICAL"/>
    <property type="match status" value="1"/>
</dbReference>
<evidence type="ECO:0000256" key="6">
    <source>
        <dbReference type="ARBA" id="ARBA00022723"/>
    </source>
</evidence>
<dbReference type="Gene3D" id="3.40.50.12160">
    <property type="entry name" value="Methylthiotransferase, N-terminal domain"/>
    <property type="match status" value="1"/>
</dbReference>
<comment type="function">
    <text evidence="2">Catalyzes the methylthiolation of N6-(dimethylallyl)adenosine (i(6)A), leading to the formation of 2-methylthio-N6-(dimethylallyl)adenosine (ms(2)i(6)A) at position 37 in tRNAs that read codons beginning with uridine.</text>
</comment>
<dbReference type="Pfam" id="PF00919">
    <property type="entry name" value="UPF0004"/>
    <property type="match status" value="1"/>
</dbReference>
<dbReference type="GO" id="GO:0046872">
    <property type="term" value="F:metal ion binding"/>
    <property type="evidence" value="ECO:0007669"/>
    <property type="project" value="UniProtKB-KW"/>
</dbReference>
<dbReference type="InterPro" id="IPR007197">
    <property type="entry name" value="rSAM"/>
</dbReference>
<reference evidence="15 16" key="1">
    <citation type="submission" date="2019-01" db="EMBL/GenBank/DDBJ databases">
        <title>Insights into ecological role of a new deltaproteobacterial order Candidatus Sinidesulfobacterales (Sva0485) by metagenomics and metatranscriptomics.</title>
        <authorList>
            <person name="Tan S."/>
            <person name="Liu J."/>
            <person name="Fang Y."/>
            <person name="Hedlund B."/>
            <person name="Lian Z.-H."/>
            <person name="Huang L.-Y."/>
            <person name="Li J.-T."/>
            <person name="Huang L.-N."/>
            <person name="Li W.-J."/>
            <person name="Jiang H.-C."/>
            <person name="Dong H.-L."/>
            <person name="Shu W.-S."/>
        </authorList>
    </citation>
    <scope>NUCLEOTIDE SEQUENCE [LARGE SCALE GENOMIC DNA]</scope>
    <source>
        <strain evidence="15">AP4</strain>
    </source>
</reference>
<dbReference type="GO" id="GO:0005829">
    <property type="term" value="C:cytosol"/>
    <property type="evidence" value="ECO:0007669"/>
    <property type="project" value="TreeGrafter"/>
</dbReference>
<dbReference type="InterPro" id="IPR005839">
    <property type="entry name" value="Methylthiotransferase"/>
</dbReference>
<dbReference type="InterPro" id="IPR020612">
    <property type="entry name" value="Methylthiotransferase_CS"/>
</dbReference>
<evidence type="ECO:0000256" key="11">
    <source>
        <dbReference type="ARBA" id="ARBA00080698"/>
    </source>
</evidence>
<dbReference type="InterPro" id="IPR038135">
    <property type="entry name" value="Methylthiotransferase_N_sf"/>
</dbReference>
<keyword evidence="7" id="KW-0408">Iron</keyword>
<feature type="domain" description="MTTase N-terminal" evidence="13">
    <location>
        <begin position="10"/>
        <end position="124"/>
    </location>
</feature>
<evidence type="ECO:0000256" key="1">
    <source>
        <dbReference type="ARBA" id="ARBA00001966"/>
    </source>
</evidence>
<evidence type="ECO:0000313" key="16">
    <source>
        <dbReference type="Proteomes" id="UP000322454"/>
    </source>
</evidence>
<dbReference type="Pfam" id="PF04055">
    <property type="entry name" value="Radical_SAM"/>
    <property type="match status" value="1"/>
</dbReference>
<dbReference type="PROSITE" id="PS51449">
    <property type="entry name" value="MTTASE_N"/>
    <property type="match status" value="1"/>
</dbReference>
<evidence type="ECO:0000259" key="14">
    <source>
        <dbReference type="PROSITE" id="PS51918"/>
    </source>
</evidence>
<organism evidence="15 16">
    <name type="scientific">Candidatus Acidulodesulfobacterium acidiphilum</name>
    <dbReference type="NCBI Taxonomy" id="2597224"/>
    <lineage>
        <taxon>Bacteria</taxon>
        <taxon>Deltaproteobacteria</taxon>
        <taxon>Candidatus Acidulodesulfobacterales</taxon>
        <taxon>Candidatus Acidulodesulfobacterium</taxon>
    </lineage>
</organism>
<dbReference type="CDD" id="cd01335">
    <property type="entry name" value="Radical_SAM"/>
    <property type="match status" value="1"/>
</dbReference>
<evidence type="ECO:0000256" key="3">
    <source>
        <dbReference type="ARBA" id="ARBA00022485"/>
    </source>
</evidence>
<evidence type="ECO:0000256" key="4">
    <source>
        <dbReference type="ARBA" id="ARBA00022679"/>
    </source>
</evidence>
<dbReference type="SMART" id="SM00729">
    <property type="entry name" value="Elp3"/>
    <property type="match status" value="1"/>
</dbReference>
<dbReference type="PANTHER" id="PTHR43020:SF2">
    <property type="entry name" value="MITOCHONDRIAL TRNA METHYLTHIOTRANSFERASE CDK5RAP1"/>
    <property type="match status" value="1"/>
</dbReference>
<dbReference type="FunFam" id="3.40.50.12160:FF:000003">
    <property type="entry name" value="CDK5 regulatory subunit-associated protein 1"/>
    <property type="match status" value="1"/>
</dbReference>
<dbReference type="InterPro" id="IPR013848">
    <property type="entry name" value="Methylthiotransferase_N"/>
</dbReference>
<dbReference type="FunFam" id="3.80.30.20:FF:000001">
    <property type="entry name" value="tRNA-2-methylthio-N(6)-dimethylallyladenosine synthase 2"/>
    <property type="match status" value="1"/>
</dbReference>
<dbReference type="NCBIfam" id="TIGR01574">
    <property type="entry name" value="miaB-methiolase"/>
    <property type="match status" value="1"/>
</dbReference>
<dbReference type="GO" id="GO:0035597">
    <property type="term" value="F:tRNA-2-methylthio-N(6)-dimethylallyladenosine(37) synthase activity"/>
    <property type="evidence" value="ECO:0007669"/>
    <property type="project" value="UniProtKB-EC"/>
</dbReference>
<keyword evidence="6" id="KW-0479">Metal-binding</keyword>
<feature type="domain" description="Radical SAM core" evidence="14">
    <location>
        <begin position="163"/>
        <end position="393"/>
    </location>
</feature>
<proteinExistence type="predicted"/>
<dbReference type="SFLD" id="SFLDS00029">
    <property type="entry name" value="Radical_SAM"/>
    <property type="match status" value="1"/>
</dbReference>
<evidence type="ECO:0000256" key="9">
    <source>
        <dbReference type="ARBA" id="ARBA00033765"/>
    </source>
</evidence>
<evidence type="ECO:0000256" key="7">
    <source>
        <dbReference type="ARBA" id="ARBA00023004"/>
    </source>
</evidence>
<keyword evidence="3" id="KW-0004">4Fe-4S</keyword>
<evidence type="ECO:0000256" key="12">
    <source>
        <dbReference type="ARBA" id="ARBA00081141"/>
    </source>
</evidence>
<dbReference type="EMBL" id="SHMQ01000011">
    <property type="protein sequence ID" value="RZV39280.1"/>
    <property type="molecule type" value="Genomic_DNA"/>
</dbReference>
<accession>A0A520XDK4</accession>
<dbReference type="AlphaFoldDB" id="A0A520XDK4"/>
<evidence type="ECO:0000256" key="5">
    <source>
        <dbReference type="ARBA" id="ARBA00022691"/>
    </source>
</evidence>
<evidence type="ECO:0000256" key="2">
    <source>
        <dbReference type="ARBA" id="ARBA00003234"/>
    </source>
</evidence>
<evidence type="ECO:0000256" key="10">
    <source>
        <dbReference type="ARBA" id="ARBA00068570"/>
    </source>
</evidence>
<dbReference type="InterPro" id="IPR023404">
    <property type="entry name" value="rSAM_horseshoe"/>
</dbReference>
<comment type="cofactor">
    <cofactor evidence="1">
        <name>[4Fe-4S] cluster</name>
        <dbReference type="ChEBI" id="CHEBI:49883"/>
    </cofactor>
</comment>
<dbReference type="NCBIfam" id="TIGR00089">
    <property type="entry name" value="MiaB/RimO family radical SAM methylthiotransferase"/>
    <property type="match status" value="1"/>
</dbReference>
<dbReference type="SFLD" id="SFLDG01061">
    <property type="entry name" value="methylthiotransferase"/>
    <property type="match status" value="1"/>
</dbReference>
<evidence type="ECO:0000313" key="15">
    <source>
        <dbReference type="EMBL" id="RZV39280.1"/>
    </source>
</evidence>
<sequence length="397" mass="44940">MTSSKIKANNRFFIKTYGCQMNVHDSDLIENGLVKKGFKKAGSVEDADIVVFNTCSVRDNADHKVISELGRLKKNYADKKIVLAGCFAKQIKLKKEQNGSIYFDYCFAPEEIFSIPDILINNTAVNDTGGSNETSQNYSLTERPEEYLENAKKIEEYFYGKKPENDGTASVKITEGCNNFCSYCIVPYVRGRERSIPIDIIYKTVKNLIDKGATEITLLGQNVNSYMSPDDCKKDFCFLLNAASGIEGSFKIKFLTSHPKDFNDKLIDTVCGNDKITKEIHLPVQSGSDKILAMMNRGYTNADYLKLVRKLKNGHPDISISTDIIVGFPGETEEDFEDTLKLIEEAEFSSIFAFKYSPRPFTKASKFNDDILLEVKKERLEKVFQKYKEISLRHCGR</sequence>
<comment type="caution">
    <text evidence="15">The sequence shown here is derived from an EMBL/GenBank/DDBJ whole genome shotgun (WGS) entry which is preliminary data.</text>
</comment>
<dbReference type="SUPFAM" id="SSF102114">
    <property type="entry name" value="Radical SAM enzymes"/>
    <property type="match status" value="1"/>
</dbReference>
<dbReference type="GO" id="GO:0051539">
    <property type="term" value="F:4 iron, 4 sulfur cluster binding"/>
    <property type="evidence" value="ECO:0007669"/>
    <property type="project" value="UniProtKB-KW"/>
</dbReference>
<dbReference type="SFLD" id="SFLDG01082">
    <property type="entry name" value="B12-binding_domain_containing"/>
    <property type="match status" value="1"/>
</dbReference>
<dbReference type="InterPro" id="IPR006638">
    <property type="entry name" value="Elp3/MiaA/NifB-like_rSAM"/>
</dbReference>
<evidence type="ECO:0000259" key="13">
    <source>
        <dbReference type="PROSITE" id="PS51449"/>
    </source>
</evidence>
<dbReference type="Proteomes" id="UP000322454">
    <property type="component" value="Unassembled WGS sequence"/>
</dbReference>